<feature type="domain" description="AMP-binding enzyme C-terminal" evidence="6">
    <location>
        <begin position="464"/>
        <end position="567"/>
    </location>
</feature>
<keyword evidence="2 7" id="KW-0436">Ligase</keyword>
<proteinExistence type="inferred from homology"/>
<sequence>MSLAATRSPETVETGGFRPLTSYLFDGARAKRTAFTFLDYGSDPEGIARAVTWSELAEGVRSVAAELSRFTGRGDRVAVLAPQDLSYVTGFLGALHAGTVAVPLFAPEVSQHGSRLAGALADCAPQVWLTSRSALAQVRALAEDHAVPMPEQIIAVDALEPGSAFPDVPPVGLDDPAYLQYTSGSTREPAGAVITHRALLSNARQAKTAFGIDESWTMAGWIPFFHDMGLVQLLAEPVFSGAHSVFMAPFAFVMRPVRWLRALSGVRNVLSAAPNFAFDYAVRKVKAAEREGLDLSGVRVLVNGSEPVRPATISAFAEAFGPSGFDPRAHRPSYGLAEATVFVTSTGTEGPTVTSFDRAALAEDRGVVVADGTPGALALAAAGRPVGQSVRIVHPEQSTVLAEGRVGEIWVDGPNIATGYWQQPGRSAETFGGRLDGEPGSWLRTGDLGLIHEGLLYVTGRRKDLIIIDGRNHYPQDIEATVERAHPAIRRGHVAAFAVTDTSGAEGAAVVAERAPHAGEPAEAEIARAVRRAVSAIHDVKLHGFRLVAPGDVPRTSSGKIARSAARRRHWDAS</sequence>
<dbReference type="InterPro" id="IPR000873">
    <property type="entry name" value="AMP-dep_synth/lig_dom"/>
</dbReference>
<evidence type="ECO:0000259" key="6">
    <source>
        <dbReference type="Pfam" id="PF23024"/>
    </source>
</evidence>
<dbReference type="InterPro" id="IPR040097">
    <property type="entry name" value="FAAL/FAAC"/>
</dbReference>
<dbReference type="Pfam" id="PF00501">
    <property type="entry name" value="AMP-binding"/>
    <property type="match status" value="1"/>
</dbReference>
<organism evidence="7 8">
    <name type="scientific">Amycolatopsis cynarae</name>
    <dbReference type="NCBI Taxonomy" id="2995223"/>
    <lineage>
        <taxon>Bacteria</taxon>
        <taxon>Bacillati</taxon>
        <taxon>Actinomycetota</taxon>
        <taxon>Actinomycetes</taxon>
        <taxon>Pseudonocardiales</taxon>
        <taxon>Pseudonocardiaceae</taxon>
        <taxon>Amycolatopsis</taxon>
    </lineage>
</organism>
<dbReference type="RefSeq" id="WP_268757199.1">
    <property type="nucleotide sequence ID" value="NZ_CP113836.1"/>
</dbReference>
<dbReference type="EMBL" id="CP113836">
    <property type="protein sequence ID" value="WAL67075.1"/>
    <property type="molecule type" value="Genomic_DNA"/>
</dbReference>
<keyword evidence="3" id="KW-0276">Fatty acid metabolism</keyword>
<dbReference type="Gene3D" id="3.30.300.30">
    <property type="match status" value="1"/>
</dbReference>
<protein>
    <submittedName>
        <fullName evidence="7">Fatty acyl-AMP ligase</fullName>
    </submittedName>
</protein>
<reference evidence="7" key="1">
    <citation type="submission" date="2022-11" db="EMBL/GenBank/DDBJ databases">
        <authorList>
            <person name="Mo P."/>
        </authorList>
    </citation>
    <scope>NUCLEOTIDE SEQUENCE</scope>
    <source>
        <strain evidence="7">HUAS 11-8</strain>
    </source>
</reference>
<dbReference type="Proteomes" id="UP001163203">
    <property type="component" value="Chromosome"/>
</dbReference>
<evidence type="ECO:0000256" key="2">
    <source>
        <dbReference type="ARBA" id="ARBA00022598"/>
    </source>
</evidence>
<evidence type="ECO:0000256" key="3">
    <source>
        <dbReference type="ARBA" id="ARBA00022832"/>
    </source>
</evidence>
<comment type="similarity">
    <text evidence="1">Belongs to the ATP-dependent AMP-binding enzyme family.</text>
</comment>
<feature type="domain" description="AMP-dependent synthetase/ligase" evidence="5">
    <location>
        <begin position="32"/>
        <end position="421"/>
    </location>
</feature>
<evidence type="ECO:0000256" key="1">
    <source>
        <dbReference type="ARBA" id="ARBA00006432"/>
    </source>
</evidence>
<dbReference type="SUPFAM" id="SSF56801">
    <property type="entry name" value="Acetyl-CoA synthetase-like"/>
    <property type="match status" value="1"/>
</dbReference>
<keyword evidence="4" id="KW-0443">Lipid metabolism</keyword>
<evidence type="ECO:0000256" key="4">
    <source>
        <dbReference type="ARBA" id="ARBA00023098"/>
    </source>
</evidence>
<dbReference type="CDD" id="cd05931">
    <property type="entry name" value="FAAL"/>
    <property type="match status" value="1"/>
</dbReference>
<keyword evidence="8" id="KW-1185">Reference proteome</keyword>
<evidence type="ECO:0000313" key="8">
    <source>
        <dbReference type="Proteomes" id="UP001163203"/>
    </source>
</evidence>
<dbReference type="Pfam" id="PF23024">
    <property type="entry name" value="AMP-dom_DIP2-like"/>
    <property type="match status" value="1"/>
</dbReference>
<dbReference type="InterPro" id="IPR042099">
    <property type="entry name" value="ANL_N_sf"/>
</dbReference>
<dbReference type="PANTHER" id="PTHR22754:SF32">
    <property type="entry name" value="DISCO-INTERACTING PROTEIN 2"/>
    <property type="match status" value="1"/>
</dbReference>
<gene>
    <name evidence="7" type="ORF">ORV05_04615</name>
</gene>
<dbReference type="InterPro" id="IPR025110">
    <property type="entry name" value="AMP-bd_C"/>
</dbReference>
<name>A0ABY7B434_9PSEU</name>
<dbReference type="PANTHER" id="PTHR22754">
    <property type="entry name" value="DISCO-INTERACTING PROTEIN 2 DIP2 -RELATED"/>
    <property type="match status" value="1"/>
</dbReference>
<accession>A0ABY7B434</accession>
<dbReference type="InterPro" id="IPR045851">
    <property type="entry name" value="AMP-bd_C_sf"/>
</dbReference>
<evidence type="ECO:0000313" key="7">
    <source>
        <dbReference type="EMBL" id="WAL67075.1"/>
    </source>
</evidence>
<dbReference type="Gene3D" id="3.40.50.12780">
    <property type="entry name" value="N-terminal domain of ligase-like"/>
    <property type="match status" value="1"/>
</dbReference>
<dbReference type="GO" id="GO:0016874">
    <property type="term" value="F:ligase activity"/>
    <property type="evidence" value="ECO:0007669"/>
    <property type="project" value="UniProtKB-KW"/>
</dbReference>
<evidence type="ECO:0000259" key="5">
    <source>
        <dbReference type="Pfam" id="PF00501"/>
    </source>
</evidence>